<feature type="transmembrane region" description="Helical" evidence="2">
    <location>
        <begin position="60"/>
        <end position="82"/>
    </location>
</feature>
<proteinExistence type="predicted"/>
<evidence type="ECO:0000256" key="1">
    <source>
        <dbReference type="SAM" id="MobiDB-lite"/>
    </source>
</evidence>
<accession>A0ABU9E9X7</accession>
<gene>
    <name evidence="3" type="ORF">WI372_10225</name>
</gene>
<dbReference type="Proteomes" id="UP001484239">
    <property type="component" value="Unassembled WGS sequence"/>
</dbReference>
<dbReference type="InterPro" id="IPR036465">
    <property type="entry name" value="vWFA_dom_sf"/>
</dbReference>
<keyword evidence="4" id="KW-1185">Reference proteome</keyword>
<sequence length="758" mass="81964">MGALFEALFKFRPLLFREGELAFATPWPMVLLLLTAVVIAGVAVATYGSARGRTSPGDRTVLATLRLAALGVLTFCLMQPTLILSSAVDQRNFVGILIDDSRSMTLPGEDDAPRSAFAAEAFGAESALVEALSERFALRYFRFSHDAGRVPGPEALAFDGTRTDLPSALDRAREELSSVPLSGLVVVSDGADNAGRPLAEAMVPLQAASIPVFTVGVGDEAIDPDIQIGPVELPRTVLEGSALVVDVLVSHRGFEGARVPVVVEDGGLILVQDTVTLEGDDEPAVARVRFSLDEAGPRRIRVRVPNQEGEAVTRNNVREVAVEVESQRQKILYFEGEPRYEVKFIRRAIADDPNVQVVVLQRTADNKFLRLDVDGPEELVDGFPDTREELFAYQGLILGSVEASFFTTDQLRMIADFVSERGGGLLALGGRNALAEGGYAGTAVDEVLPVVLEEPASDPRRAYTEIDVGPTPAGRSHPAAQLRTSDETPDSLWAALPPLSTLNRIERVKPGATPLLTGVHPGGERVVLAHQRYGRGKALAFPVQDSWMWQMHADVPLDDLSHETLWQQLLRWVVEGVPSQVEVASERDAVEPGERVRITAEVLDSTYLAINDASVVASITGPDGSVVQQVMDWTVDEDGVYATEVLPDAAGRWTVDISAAFEGEIVGSGVLHLEAGPGDAEYFDAGRRTAVLERLAEETGGQYYTPATISSLPEDLQYTGAGVTITEEHDLWDMPFLFLLLLGLIGAEWSYRRMRGLV</sequence>
<dbReference type="Gene3D" id="3.40.50.880">
    <property type="match status" value="1"/>
</dbReference>
<comment type="caution">
    <text evidence="3">The sequence shown here is derived from an EMBL/GenBank/DDBJ whole genome shotgun (WGS) entry which is preliminary data.</text>
</comment>
<organism evidence="3 4">
    <name type="scientific">Gaopeijia maritima</name>
    <dbReference type="NCBI Taxonomy" id="3119007"/>
    <lineage>
        <taxon>Bacteria</taxon>
        <taxon>Pseudomonadati</taxon>
        <taxon>Gemmatimonadota</taxon>
        <taxon>Longimicrobiia</taxon>
        <taxon>Gaopeijiales</taxon>
        <taxon>Gaopeijiaceae</taxon>
        <taxon>Gaopeijia</taxon>
    </lineage>
</organism>
<reference evidence="3 4" key="1">
    <citation type="submission" date="2024-02" db="EMBL/GenBank/DDBJ databases">
        <title>A novel Gemmatimonadota bacterium.</title>
        <authorList>
            <person name="Du Z.-J."/>
            <person name="Ye Y.-Q."/>
        </authorList>
    </citation>
    <scope>NUCLEOTIDE SEQUENCE [LARGE SCALE GENOMIC DNA]</scope>
    <source>
        <strain evidence="3 4">DH-20</strain>
    </source>
</reference>
<name>A0ABU9E9X7_9BACT</name>
<evidence type="ECO:0000313" key="4">
    <source>
        <dbReference type="Proteomes" id="UP001484239"/>
    </source>
</evidence>
<feature type="transmembrane region" description="Helical" evidence="2">
    <location>
        <begin position="27"/>
        <end position="48"/>
    </location>
</feature>
<dbReference type="RefSeq" id="WP_405275907.1">
    <property type="nucleotide sequence ID" value="NZ_JBBHLI010000005.1"/>
</dbReference>
<dbReference type="PANTHER" id="PTHR37947">
    <property type="entry name" value="BLL2462 PROTEIN"/>
    <property type="match status" value="1"/>
</dbReference>
<dbReference type="SUPFAM" id="SSF52317">
    <property type="entry name" value="Class I glutamine amidotransferase-like"/>
    <property type="match status" value="1"/>
</dbReference>
<keyword evidence="2" id="KW-1133">Transmembrane helix</keyword>
<keyword evidence="2" id="KW-0472">Membrane</keyword>
<dbReference type="Gene3D" id="3.40.50.410">
    <property type="entry name" value="von Willebrand factor, type A domain"/>
    <property type="match status" value="1"/>
</dbReference>
<evidence type="ECO:0008006" key="5">
    <source>
        <dbReference type="Google" id="ProtNLM"/>
    </source>
</evidence>
<keyword evidence="2" id="KW-0812">Transmembrane</keyword>
<dbReference type="SUPFAM" id="SSF53300">
    <property type="entry name" value="vWA-like"/>
    <property type="match status" value="1"/>
</dbReference>
<protein>
    <recommendedName>
        <fullName evidence="5">Glutamine amidotransferase domain-containing protein</fullName>
    </recommendedName>
</protein>
<feature type="region of interest" description="Disordered" evidence="1">
    <location>
        <begin position="467"/>
        <end position="487"/>
    </location>
</feature>
<dbReference type="EMBL" id="JBBHLI010000005">
    <property type="protein sequence ID" value="MEK9501351.1"/>
    <property type="molecule type" value="Genomic_DNA"/>
</dbReference>
<dbReference type="InterPro" id="IPR029062">
    <property type="entry name" value="Class_I_gatase-like"/>
</dbReference>
<dbReference type="PANTHER" id="PTHR37947:SF1">
    <property type="entry name" value="BLL2462 PROTEIN"/>
    <property type="match status" value="1"/>
</dbReference>
<evidence type="ECO:0000256" key="2">
    <source>
        <dbReference type="SAM" id="Phobius"/>
    </source>
</evidence>
<evidence type="ECO:0000313" key="3">
    <source>
        <dbReference type="EMBL" id="MEK9501351.1"/>
    </source>
</evidence>